<feature type="compositionally biased region" description="Basic and acidic residues" evidence="1">
    <location>
        <begin position="243"/>
        <end position="254"/>
    </location>
</feature>
<sequence length="438" mass="47603">MQRNTQEGTVVQWLQALDMQVLGACRADEKLKPMLKLNVSNAAEDRLLSHLSRDMSVTVILGNLILSLLPAFDLRISFVGDDGHADRISILRNTTDCSSVVIEGIPADTSGRSFVVRVPTPFYFWCSEKSKLLGDELLEKMRELLERKPSLAELTGISNSRLQHFVHHLRTFTFLVGSVSETSNSKSPPLLASSKASRVRTCSSIIQGSLSPRPSSFKEGGLPRNIASSRNVVRDKLRRRLEGVRLETSSEKHPFPSTSNQHEENRVPELSSSSSGICLFPSVLSGNMNMQIPSIISATHNTNTNTTSSSSIFSPPPYYCWCPPVVMVTPQHPHTTSIESFTLPPLSSLLATASSSAKTCSEISIPLPPFLPLSMGMPPSQQIPLLAPLICECDHPIVHIPIPVVDICSSGQAYIVSTGPAIMSVVSIPPALSAQESD</sequence>
<evidence type="ECO:0000313" key="2">
    <source>
        <dbReference type="EMBL" id="CAI9295905.1"/>
    </source>
</evidence>
<gene>
    <name evidence="2" type="ORF">LSALG_LOCUS34824</name>
</gene>
<evidence type="ECO:0000256" key="1">
    <source>
        <dbReference type="SAM" id="MobiDB-lite"/>
    </source>
</evidence>
<reference evidence="2" key="1">
    <citation type="submission" date="2023-04" db="EMBL/GenBank/DDBJ databases">
        <authorList>
            <person name="Vijverberg K."/>
            <person name="Xiong W."/>
            <person name="Schranz E."/>
        </authorList>
    </citation>
    <scope>NUCLEOTIDE SEQUENCE</scope>
</reference>
<organism evidence="2 3">
    <name type="scientific">Lactuca saligna</name>
    <name type="common">Willowleaf lettuce</name>
    <dbReference type="NCBI Taxonomy" id="75948"/>
    <lineage>
        <taxon>Eukaryota</taxon>
        <taxon>Viridiplantae</taxon>
        <taxon>Streptophyta</taxon>
        <taxon>Embryophyta</taxon>
        <taxon>Tracheophyta</taxon>
        <taxon>Spermatophyta</taxon>
        <taxon>Magnoliopsida</taxon>
        <taxon>eudicotyledons</taxon>
        <taxon>Gunneridae</taxon>
        <taxon>Pentapetalae</taxon>
        <taxon>asterids</taxon>
        <taxon>campanulids</taxon>
        <taxon>Asterales</taxon>
        <taxon>Asteraceae</taxon>
        <taxon>Cichorioideae</taxon>
        <taxon>Cichorieae</taxon>
        <taxon>Lactucinae</taxon>
        <taxon>Lactuca</taxon>
    </lineage>
</organism>
<evidence type="ECO:0000313" key="3">
    <source>
        <dbReference type="Proteomes" id="UP001177003"/>
    </source>
</evidence>
<protein>
    <submittedName>
        <fullName evidence="2">Uncharacterized protein</fullName>
    </submittedName>
</protein>
<dbReference type="PANTHER" id="PTHR36741:SF1">
    <property type="entry name" value="OS07G0100500 PROTEIN"/>
    <property type="match status" value="1"/>
</dbReference>
<dbReference type="EMBL" id="OX465084">
    <property type="protein sequence ID" value="CAI9295905.1"/>
    <property type="molecule type" value="Genomic_DNA"/>
</dbReference>
<proteinExistence type="predicted"/>
<dbReference type="PANTHER" id="PTHR36741">
    <property type="entry name" value="OS07G0100500 PROTEIN"/>
    <property type="match status" value="1"/>
</dbReference>
<name>A0AA35ZNE4_LACSI</name>
<dbReference type="Proteomes" id="UP001177003">
    <property type="component" value="Chromosome 8"/>
</dbReference>
<keyword evidence="3" id="KW-1185">Reference proteome</keyword>
<dbReference type="AlphaFoldDB" id="A0AA35ZNE4"/>
<accession>A0AA35ZNE4</accession>
<feature type="region of interest" description="Disordered" evidence="1">
    <location>
        <begin position="243"/>
        <end position="268"/>
    </location>
</feature>